<dbReference type="KEGG" id="soe:110784228"/>
<dbReference type="Proteomes" id="UP000813463">
    <property type="component" value="Chromosome 4"/>
</dbReference>
<accession>A0A9R0I817</accession>
<evidence type="ECO:0000256" key="1">
    <source>
        <dbReference type="SAM" id="Phobius"/>
    </source>
</evidence>
<protein>
    <submittedName>
        <fullName evidence="3">Uncharacterized protein</fullName>
    </submittedName>
</protein>
<feature type="transmembrane region" description="Helical" evidence="1">
    <location>
        <begin position="76"/>
        <end position="94"/>
    </location>
</feature>
<dbReference type="GeneID" id="110784228"/>
<evidence type="ECO:0000313" key="3">
    <source>
        <dbReference type="RefSeq" id="XP_021844348.2"/>
    </source>
</evidence>
<organism evidence="2 3">
    <name type="scientific">Spinacia oleracea</name>
    <name type="common">Spinach</name>
    <dbReference type="NCBI Taxonomy" id="3562"/>
    <lineage>
        <taxon>Eukaryota</taxon>
        <taxon>Viridiplantae</taxon>
        <taxon>Streptophyta</taxon>
        <taxon>Embryophyta</taxon>
        <taxon>Tracheophyta</taxon>
        <taxon>Spermatophyta</taxon>
        <taxon>Magnoliopsida</taxon>
        <taxon>eudicotyledons</taxon>
        <taxon>Gunneridae</taxon>
        <taxon>Pentapetalae</taxon>
        <taxon>Caryophyllales</taxon>
        <taxon>Chenopodiaceae</taxon>
        <taxon>Chenopodioideae</taxon>
        <taxon>Anserineae</taxon>
        <taxon>Spinacia</taxon>
    </lineage>
</organism>
<reference evidence="2" key="1">
    <citation type="journal article" date="2021" name="Nat. Commun.">
        <title>Genomic analyses provide insights into spinach domestication and the genetic basis of agronomic traits.</title>
        <authorList>
            <person name="Cai X."/>
            <person name="Sun X."/>
            <person name="Xu C."/>
            <person name="Sun H."/>
            <person name="Wang X."/>
            <person name="Ge C."/>
            <person name="Zhang Z."/>
            <person name="Wang Q."/>
            <person name="Fei Z."/>
            <person name="Jiao C."/>
            <person name="Wang Q."/>
        </authorList>
    </citation>
    <scope>NUCLEOTIDE SEQUENCE [LARGE SCALE GENOMIC DNA]</scope>
    <source>
        <strain evidence="2">cv. Varoflay</strain>
    </source>
</reference>
<proteinExistence type="predicted"/>
<dbReference type="PANTHER" id="PTHR37224">
    <property type="entry name" value="OS02G0804400 PROTEIN"/>
    <property type="match status" value="1"/>
</dbReference>
<keyword evidence="1" id="KW-0472">Membrane</keyword>
<keyword evidence="1" id="KW-1133">Transmembrane helix</keyword>
<gene>
    <name evidence="3" type="primary">LOC110784228</name>
</gene>
<dbReference type="RefSeq" id="XP_021844348.2">
    <property type="nucleotide sequence ID" value="XM_021988656.2"/>
</dbReference>
<keyword evidence="2" id="KW-1185">Reference proteome</keyword>
<keyword evidence="1" id="KW-0812">Transmembrane</keyword>
<dbReference type="AlphaFoldDB" id="A0A9R0I817"/>
<sequence>MATKLCSLTPTLCFSTTTSINTRTTSSCLPNTKSKTTIKIYPFQFQQIGKTPLIPAVRASSGPNSSEPDFQEDLTYLLKITAGSILGAALIKYGSAIIPDITRPNITQALLMISSPVVIAVLLLFNGSRKE</sequence>
<reference evidence="3" key="2">
    <citation type="submission" date="2025-08" db="UniProtKB">
        <authorList>
            <consortium name="RefSeq"/>
        </authorList>
    </citation>
    <scope>IDENTIFICATION</scope>
    <source>
        <tissue evidence="3">Leaf</tissue>
    </source>
</reference>
<evidence type="ECO:0000313" key="2">
    <source>
        <dbReference type="Proteomes" id="UP000813463"/>
    </source>
</evidence>
<name>A0A9R0I817_SPIOL</name>
<feature type="transmembrane region" description="Helical" evidence="1">
    <location>
        <begin position="106"/>
        <end position="125"/>
    </location>
</feature>